<evidence type="ECO:0000259" key="13">
    <source>
        <dbReference type="PROSITE" id="PS50262"/>
    </source>
</evidence>
<evidence type="ECO:0000256" key="5">
    <source>
        <dbReference type="ARBA" id="ARBA00023040"/>
    </source>
</evidence>
<dbReference type="InterPro" id="IPR017452">
    <property type="entry name" value="GPCR_Rhodpsn_7TM"/>
</dbReference>
<keyword evidence="3 11" id="KW-0812">Transmembrane</keyword>
<evidence type="ECO:0000256" key="9">
    <source>
        <dbReference type="ARBA" id="ARBA00023180"/>
    </source>
</evidence>
<dbReference type="PRINTS" id="PR00646">
    <property type="entry name" value="RDC1ORPHANR"/>
</dbReference>
<keyword evidence="9" id="KW-0325">Glycoprotein</keyword>
<dbReference type="EMBL" id="NHOQ01000293">
    <property type="protein sequence ID" value="PWA31433.1"/>
    <property type="molecule type" value="Genomic_DNA"/>
</dbReference>
<keyword evidence="6 12" id="KW-0472">Membrane</keyword>
<keyword evidence="8 11" id="KW-0675">Receptor</keyword>
<keyword evidence="7" id="KW-1015">Disulfide bond</keyword>
<sequence>MSLSATELEELWESFGELNVSDSFSNISRVDVMVCTTAFNRNALLYSMCVLYTFIFIIGLAANGLVLWVNIRAQRDSTPRHETHMYIAHLAVADLCVCVTLPVWVSSLAQHGHWPFGEVACKLTHLLFSVNLFGSIFFLACMSVDRYLSVMQHREEGGTRRKLIRRAACFGVWLLALVASSPETYFLRAVKSVHGDTMMCRPEYPEENHREWMVGVQLSFILLGFVLPFPVIAVFYTLLARAFSRSSSSSSSSSHLEQERRVSRRVILAYIVIFLACWGPYHAALLVDALSQLGLVPLTCGLENVLYVALHLTQCLSLLHCCFNPILYNFINRNYRYDLMKAFIFKYSTRTGLAHLIETNNMFALVKPGKHVLLAELLAQSCHSVSDVSEHMRVGISEVVWSAFRKAQKLGQGLRIRDLSAVVHSPQWAQQLLETPDEVKLRTPTGIKNVITFLTLYSRFWTFEVKNRSLCSRK</sequence>
<feature type="transmembrane region" description="Helical" evidence="12">
    <location>
        <begin position="43"/>
        <end position="71"/>
    </location>
</feature>
<dbReference type="STRING" id="33528.ENSGAFP00000031665"/>
<feature type="transmembrane region" description="Helical" evidence="12">
    <location>
        <begin position="265"/>
        <end position="285"/>
    </location>
</feature>
<feature type="transmembrane region" description="Helical" evidence="12">
    <location>
        <begin position="305"/>
        <end position="331"/>
    </location>
</feature>
<dbReference type="GO" id="GO:0006935">
    <property type="term" value="P:chemotaxis"/>
    <property type="evidence" value="ECO:0007669"/>
    <property type="project" value="InterPro"/>
</dbReference>
<dbReference type="GO" id="GO:0015026">
    <property type="term" value="F:coreceptor activity"/>
    <property type="evidence" value="ECO:0007669"/>
    <property type="project" value="InterPro"/>
</dbReference>
<feature type="transmembrane region" description="Helical" evidence="12">
    <location>
        <begin position="83"/>
        <end position="105"/>
    </location>
</feature>
<evidence type="ECO:0000313" key="15">
    <source>
        <dbReference type="Proteomes" id="UP000250572"/>
    </source>
</evidence>
<keyword evidence="5 11" id="KW-0297">G-protein coupled receptor</keyword>
<name>A0A315W602_GAMAF</name>
<proteinExistence type="inferred from homology"/>
<keyword evidence="2" id="KW-1003">Cell membrane</keyword>
<dbReference type="GO" id="GO:0019956">
    <property type="term" value="F:chemokine binding"/>
    <property type="evidence" value="ECO:0007669"/>
    <property type="project" value="InterPro"/>
</dbReference>
<dbReference type="GO" id="GO:0001525">
    <property type="term" value="P:angiogenesis"/>
    <property type="evidence" value="ECO:0007669"/>
    <property type="project" value="InterPro"/>
</dbReference>
<keyword evidence="4 12" id="KW-1133">Transmembrane helix</keyword>
<evidence type="ECO:0000256" key="2">
    <source>
        <dbReference type="ARBA" id="ARBA00022475"/>
    </source>
</evidence>
<evidence type="ECO:0000256" key="6">
    <source>
        <dbReference type="ARBA" id="ARBA00023136"/>
    </source>
</evidence>
<evidence type="ECO:0000256" key="3">
    <source>
        <dbReference type="ARBA" id="ARBA00022692"/>
    </source>
</evidence>
<dbReference type="PANTHER" id="PTHR24226">
    <property type="entry name" value="G-PROTEIN COUPLED RECEPTOR 182 AND ESTROGEN RECEPTOR 1"/>
    <property type="match status" value="1"/>
</dbReference>
<comment type="similarity">
    <text evidence="11">Belongs to the G-protein coupled receptor 1 family.</text>
</comment>
<dbReference type="AlphaFoldDB" id="A0A315W602"/>
<dbReference type="FunFam" id="1.20.1070.10:FF:000141">
    <property type="entry name" value="atypical chemokine receptor 3"/>
    <property type="match status" value="1"/>
</dbReference>
<evidence type="ECO:0000256" key="4">
    <source>
        <dbReference type="ARBA" id="ARBA00022989"/>
    </source>
</evidence>
<dbReference type="PROSITE" id="PS00237">
    <property type="entry name" value="G_PROTEIN_RECEP_F1_1"/>
    <property type="match status" value="1"/>
</dbReference>
<evidence type="ECO:0000256" key="11">
    <source>
        <dbReference type="RuleBase" id="RU000688"/>
    </source>
</evidence>
<feature type="transmembrane region" description="Helical" evidence="12">
    <location>
        <begin position="125"/>
        <end position="142"/>
    </location>
</feature>
<dbReference type="SUPFAM" id="SSF81321">
    <property type="entry name" value="Family A G protein-coupled receptor-like"/>
    <property type="match status" value="1"/>
</dbReference>
<evidence type="ECO:0000256" key="10">
    <source>
        <dbReference type="ARBA" id="ARBA00023224"/>
    </source>
</evidence>
<reference evidence="14 15" key="1">
    <citation type="journal article" date="2018" name="G3 (Bethesda)">
        <title>A High-Quality Reference Genome for the Invasive Mosquitofish Gambusia affinis Using a Chicago Library.</title>
        <authorList>
            <person name="Hoffberg S.L."/>
            <person name="Troendle N.J."/>
            <person name="Glenn T.C."/>
            <person name="Mahmud O."/>
            <person name="Louha S."/>
            <person name="Chalopin D."/>
            <person name="Bennetzen J.L."/>
            <person name="Mauricio R."/>
        </authorList>
    </citation>
    <scope>NUCLEOTIDE SEQUENCE [LARGE SCALE GENOMIC DNA]</scope>
    <source>
        <strain evidence="14">NE01/NJP1002.9</strain>
        <tissue evidence="14">Muscle</tissue>
    </source>
</reference>
<evidence type="ECO:0000256" key="12">
    <source>
        <dbReference type="SAM" id="Phobius"/>
    </source>
</evidence>
<protein>
    <recommendedName>
        <fullName evidence="13">G-protein coupled receptors family 1 profile domain-containing protein</fullName>
    </recommendedName>
</protein>
<dbReference type="GO" id="GO:0001570">
    <property type="term" value="P:vasculogenesis"/>
    <property type="evidence" value="ECO:0007669"/>
    <property type="project" value="InterPro"/>
</dbReference>
<comment type="caution">
    <text evidence="14">The sequence shown here is derived from an EMBL/GenBank/DDBJ whole genome shotgun (WGS) entry which is preliminary data.</text>
</comment>
<evidence type="ECO:0000256" key="7">
    <source>
        <dbReference type="ARBA" id="ARBA00023157"/>
    </source>
</evidence>
<feature type="transmembrane region" description="Helical" evidence="12">
    <location>
        <begin position="220"/>
        <end position="244"/>
    </location>
</feature>
<keyword evidence="15" id="KW-1185">Reference proteome</keyword>
<evidence type="ECO:0000256" key="1">
    <source>
        <dbReference type="ARBA" id="ARBA00004651"/>
    </source>
</evidence>
<evidence type="ECO:0000313" key="14">
    <source>
        <dbReference type="EMBL" id="PWA31433.1"/>
    </source>
</evidence>
<dbReference type="PRINTS" id="PR00237">
    <property type="entry name" value="GPCRRHODOPSN"/>
</dbReference>
<keyword evidence="10 11" id="KW-0807">Transducer</keyword>
<feature type="domain" description="G-protein coupled receptors family 1 profile" evidence="13">
    <location>
        <begin position="62"/>
        <end position="328"/>
    </location>
</feature>
<dbReference type="GO" id="GO:0004930">
    <property type="term" value="F:G protein-coupled receptor activity"/>
    <property type="evidence" value="ECO:0007669"/>
    <property type="project" value="UniProtKB-KW"/>
</dbReference>
<dbReference type="Proteomes" id="UP000250572">
    <property type="component" value="Unassembled WGS sequence"/>
</dbReference>
<dbReference type="GO" id="GO:0005886">
    <property type="term" value="C:plasma membrane"/>
    <property type="evidence" value="ECO:0007669"/>
    <property type="project" value="UniProtKB-SubCell"/>
</dbReference>
<dbReference type="PROSITE" id="PS50262">
    <property type="entry name" value="G_PROTEIN_RECEP_F1_2"/>
    <property type="match status" value="1"/>
</dbReference>
<gene>
    <name evidence="14" type="ORF">CCH79_00002690</name>
</gene>
<dbReference type="Pfam" id="PF00001">
    <property type="entry name" value="7tm_1"/>
    <property type="match status" value="1"/>
</dbReference>
<dbReference type="PANTHER" id="PTHR24226:SF5">
    <property type="entry name" value="CHEMOKINE (C-X-C MOTIF) RECEPTOR 7"/>
    <property type="match status" value="1"/>
</dbReference>
<dbReference type="InterPro" id="IPR000276">
    <property type="entry name" value="GPCR_Rhodpsn"/>
</dbReference>
<dbReference type="InterPro" id="IPR001416">
    <property type="entry name" value="ACKR3"/>
</dbReference>
<comment type="subcellular location">
    <subcellularLocation>
        <location evidence="1">Cell membrane</location>
        <topology evidence="1">Multi-pass membrane protein</topology>
    </subcellularLocation>
</comment>
<accession>A0A315W602</accession>
<evidence type="ECO:0000256" key="8">
    <source>
        <dbReference type="ARBA" id="ARBA00023170"/>
    </source>
</evidence>
<feature type="transmembrane region" description="Helical" evidence="12">
    <location>
        <begin position="163"/>
        <end position="181"/>
    </location>
</feature>
<dbReference type="InterPro" id="IPR047143">
    <property type="entry name" value="GPER1-like"/>
</dbReference>
<dbReference type="Gene3D" id="1.20.1070.10">
    <property type="entry name" value="Rhodopsin 7-helix transmembrane proteins"/>
    <property type="match status" value="1"/>
</dbReference>
<organism evidence="14 15">
    <name type="scientific">Gambusia affinis</name>
    <name type="common">Western mosquitofish</name>
    <name type="synonym">Heterandria affinis</name>
    <dbReference type="NCBI Taxonomy" id="33528"/>
    <lineage>
        <taxon>Eukaryota</taxon>
        <taxon>Metazoa</taxon>
        <taxon>Chordata</taxon>
        <taxon>Craniata</taxon>
        <taxon>Vertebrata</taxon>
        <taxon>Euteleostomi</taxon>
        <taxon>Actinopterygii</taxon>
        <taxon>Neopterygii</taxon>
        <taxon>Teleostei</taxon>
        <taxon>Neoteleostei</taxon>
        <taxon>Acanthomorphata</taxon>
        <taxon>Ovalentaria</taxon>
        <taxon>Atherinomorphae</taxon>
        <taxon>Cyprinodontiformes</taxon>
        <taxon>Poeciliidae</taxon>
        <taxon>Poeciliinae</taxon>
        <taxon>Gambusia</taxon>
    </lineage>
</organism>